<organism evidence="1 2">
    <name type="scientific">Catenuloplanes nepalensis</name>
    <dbReference type="NCBI Taxonomy" id="587533"/>
    <lineage>
        <taxon>Bacteria</taxon>
        <taxon>Bacillati</taxon>
        <taxon>Actinomycetota</taxon>
        <taxon>Actinomycetes</taxon>
        <taxon>Micromonosporales</taxon>
        <taxon>Micromonosporaceae</taxon>
        <taxon>Catenuloplanes</taxon>
    </lineage>
</organism>
<name>A0ABT9N261_9ACTN</name>
<proteinExistence type="predicted"/>
<protein>
    <submittedName>
        <fullName evidence="1">Uncharacterized protein</fullName>
    </submittedName>
</protein>
<keyword evidence="2" id="KW-1185">Reference proteome</keyword>
<dbReference type="Proteomes" id="UP001240984">
    <property type="component" value="Unassembled WGS sequence"/>
</dbReference>
<accession>A0ABT9N261</accession>
<gene>
    <name evidence="1" type="ORF">J2S43_006289</name>
</gene>
<evidence type="ECO:0000313" key="2">
    <source>
        <dbReference type="Proteomes" id="UP001240984"/>
    </source>
</evidence>
<reference evidence="1 2" key="1">
    <citation type="submission" date="2023-07" db="EMBL/GenBank/DDBJ databases">
        <title>Sequencing the genomes of 1000 actinobacteria strains.</title>
        <authorList>
            <person name="Klenk H.-P."/>
        </authorList>
    </citation>
    <scope>NUCLEOTIDE SEQUENCE [LARGE SCALE GENOMIC DNA]</scope>
    <source>
        <strain evidence="1 2">DSM 44710</strain>
    </source>
</reference>
<comment type="caution">
    <text evidence="1">The sequence shown here is derived from an EMBL/GenBank/DDBJ whole genome shotgun (WGS) entry which is preliminary data.</text>
</comment>
<sequence length="76" mass="8432">MPLLRIQLDTDRNTARRVVELHRRGGTHPESRGAAEAEVWRKGHTPAAAPVFIGITNGEPVRLIYDVEIYPDVTGS</sequence>
<dbReference type="RefSeq" id="WP_306835155.1">
    <property type="nucleotide sequence ID" value="NZ_JAUSRA010000001.1"/>
</dbReference>
<evidence type="ECO:0000313" key="1">
    <source>
        <dbReference type="EMBL" id="MDP9797777.1"/>
    </source>
</evidence>
<dbReference type="EMBL" id="JAUSRA010000001">
    <property type="protein sequence ID" value="MDP9797777.1"/>
    <property type="molecule type" value="Genomic_DNA"/>
</dbReference>